<dbReference type="KEGG" id="nso:NIASO_08365"/>
<gene>
    <name evidence="2" type="ORF">NIASO_08365</name>
</gene>
<evidence type="ECO:0000313" key="3">
    <source>
        <dbReference type="Proteomes" id="UP000003586"/>
    </source>
</evidence>
<protein>
    <submittedName>
        <fullName evidence="2">Uncharacterized protein</fullName>
    </submittedName>
</protein>
<dbReference type="HOGENOM" id="CLU_2650752_0_0_10"/>
<organism evidence="2 3">
    <name type="scientific">Niabella soli DSM 19437</name>
    <dbReference type="NCBI Taxonomy" id="929713"/>
    <lineage>
        <taxon>Bacteria</taxon>
        <taxon>Pseudomonadati</taxon>
        <taxon>Bacteroidota</taxon>
        <taxon>Chitinophagia</taxon>
        <taxon>Chitinophagales</taxon>
        <taxon>Chitinophagaceae</taxon>
        <taxon>Niabella</taxon>
    </lineage>
</organism>
<reference evidence="2 3" key="1">
    <citation type="submission" date="2013-12" db="EMBL/GenBank/DDBJ databases">
        <authorList>
            <consortium name="DOE Joint Genome Institute"/>
            <person name="Eisen J."/>
            <person name="Huntemann M."/>
            <person name="Han J."/>
            <person name="Chen A."/>
            <person name="Kyrpides N."/>
            <person name="Mavromatis K."/>
            <person name="Markowitz V."/>
            <person name="Palaniappan K."/>
            <person name="Ivanova N."/>
            <person name="Schaumberg A."/>
            <person name="Pati A."/>
            <person name="Liolios K."/>
            <person name="Nordberg H.P."/>
            <person name="Cantor M.N."/>
            <person name="Hua S.X."/>
            <person name="Woyke T."/>
        </authorList>
    </citation>
    <scope>NUCLEOTIDE SEQUENCE [LARGE SCALE GENOMIC DNA]</scope>
    <source>
        <strain evidence="3">DSM 19437</strain>
    </source>
</reference>
<accession>W0F6M8</accession>
<feature type="transmembrane region" description="Helical" evidence="1">
    <location>
        <begin position="47"/>
        <end position="71"/>
    </location>
</feature>
<keyword evidence="1" id="KW-0472">Membrane</keyword>
<keyword evidence="1" id="KW-0812">Transmembrane</keyword>
<sequence>MSFNCFCLTALPASRPGSIPGKPLHFRRLRKNEKNLKKTTRFKTKTLFSCIIFRNSLIFYLTVVIAIQSLYLNINF</sequence>
<name>W0F6M8_9BACT</name>
<dbReference type="Proteomes" id="UP000003586">
    <property type="component" value="Chromosome"/>
</dbReference>
<dbReference type="EMBL" id="CP007035">
    <property type="protein sequence ID" value="AHF17478.1"/>
    <property type="molecule type" value="Genomic_DNA"/>
</dbReference>
<keyword evidence="3" id="KW-1185">Reference proteome</keyword>
<dbReference type="AlphaFoldDB" id="W0F6M8"/>
<keyword evidence="1" id="KW-1133">Transmembrane helix</keyword>
<dbReference type="STRING" id="929713.NIASO_08365"/>
<proteinExistence type="predicted"/>
<evidence type="ECO:0000256" key="1">
    <source>
        <dbReference type="SAM" id="Phobius"/>
    </source>
</evidence>
<evidence type="ECO:0000313" key="2">
    <source>
        <dbReference type="EMBL" id="AHF17478.1"/>
    </source>
</evidence>